<keyword evidence="3" id="KW-1185">Reference proteome</keyword>
<feature type="chain" id="PRO_5022141206" description="Carboxypeptidase regulatory-like domain-containing protein" evidence="1">
    <location>
        <begin position="35"/>
        <end position="150"/>
    </location>
</feature>
<feature type="signal peptide" evidence="1">
    <location>
        <begin position="1"/>
        <end position="34"/>
    </location>
</feature>
<keyword evidence="1" id="KW-0732">Signal</keyword>
<protein>
    <recommendedName>
        <fullName evidence="4">Carboxypeptidase regulatory-like domain-containing protein</fullName>
    </recommendedName>
</protein>
<evidence type="ECO:0000313" key="2">
    <source>
        <dbReference type="EMBL" id="QDT25355.1"/>
    </source>
</evidence>
<evidence type="ECO:0000256" key="1">
    <source>
        <dbReference type="SAM" id="SignalP"/>
    </source>
</evidence>
<dbReference type="AlphaFoldDB" id="A0A517Q155"/>
<dbReference type="InterPro" id="IPR008969">
    <property type="entry name" value="CarboxyPept-like_regulatory"/>
</dbReference>
<organism evidence="2 3">
    <name type="scientific">Gimesia panareensis</name>
    <dbReference type="NCBI Taxonomy" id="2527978"/>
    <lineage>
        <taxon>Bacteria</taxon>
        <taxon>Pseudomonadati</taxon>
        <taxon>Planctomycetota</taxon>
        <taxon>Planctomycetia</taxon>
        <taxon>Planctomycetales</taxon>
        <taxon>Planctomycetaceae</taxon>
        <taxon>Gimesia</taxon>
    </lineage>
</organism>
<dbReference type="RefSeq" id="WP_197997463.1">
    <property type="nucleotide sequence ID" value="NZ_CP037421.1"/>
</dbReference>
<dbReference type="PROSITE" id="PS51257">
    <property type="entry name" value="PROKAR_LIPOPROTEIN"/>
    <property type="match status" value="1"/>
</dbReference>
<evidence type="ECO:0008006" key="4">
    <source>
        <dbReference type="Google" id="ProtNLM"/>
    </source>
</evidence>
<gene>
    <name evidence="2" type="ORF">Enr10x_06500</name>
</gene>
<dbReference type="SUPFAM" id="SSF49464">
    <property type="entry name" value="Carboxypeptidase regulatory domain-like"/>
    <property type="match status" value="1"/>
</dbReference>
<proteinExistence type="predicted"/>
<reference evidence="2 3" key="1">
    <citation type="submission" date="2019-03" db="EMBL/GenBank/DDBJ databases">
        <title>Deep-cultivation of Planctomycetes and their phenomic and genomic characterization uncovers novel biology.</title>
        <authorList>
            <person name="Wiegand S."/>
            <person name="Jogler M."/>
            <person name="Boedeker C."/>
            <person name="Pinto D."/>
            <person name="Vollmers J."/>
            <person name="Rivas-Marin E."/>
            <person name="Kohn T."/>
            <person name="Peeters S.H."/>
            <person name="Heuer A."/>
            <person name="Rast P."/>
            <person name="Oberbeckmann S."/>
            <person name="Bunk B."/>
            <person name="Jeske O."/>
            <person name="Meyerdierks A."/>
            <person name="Storesund J.E."/>
            <person name="Kallscheuer N."/>
            <person name="Luecker S."/>
            <person name="Lage O.M."/>
            <person name="Pohl T."/>
            <person name="Merkel B.J."/>
            <person name="Hornburger P."/>
            <person name="Mueller R.-W."/>
            <person name="Bruemmer F."/>
            <person name="Labrenz M."/>
            <person name="Spormann A.M."/>
            <person name="Op den Camp H."/>
            <person name="Overmann J."/>
            <person name="Amann R."/>
            <person name="Jetten M.S.M."/>
            <person name="Mascher T."/>
            <person name="Medema M.H."/>
            <person name="Devos D.P."/>
            <person name="Kaster A.-K."/>
            <person name="Ovreas L."/>
            <person name="Rohde M."/>
            <person name="Galperin M.Y."/>
            <person name="Jogler C."/>
        </authorList>
    </citation>
    <scope>NUCLEOTIDE SEQUENCE [LARGE SCALE GENOMIC DNA]</scope>
    <source>
        <strain evidence="2 3">Enr10</strain>
    </source>
</reference>
<sequence length="150" mass="15536" precursor="true">MLTHSTRAGLNPAPTLSRLTLCLLLTALVTGCGAGVDEVPKGTVKGTVKLDGKPLSGARVNFTSGTAGAGAYADLQQDGTYAISDPIPAGDYKVYLSSPGLGDAPPDESGNQELKDALKGVPEKYQSDQSTDLQTVIKEGENTFDIDLKP</sequence>
<dbReference type="EMBL" id="CP037421">
    <property type="protein sequence ID" value="QDT25355.1"/>
    <property type="molecule type" value="Genomic_DNA"/>
</dbReference>
<name>A0A517Q155_9PLAN</name>
<dbReference type="Gene3D" id="2.60.40.1120">
    <property type="entry name" value="Carboxypeptidase-like, regulatory domain"/>
    <property type="match status" value="1"/>
</dbReference>
<accession>A0A517Q155</accession>
<dbReference type="Proteomes" id="UP000315647">
    <property type="component" value="Chromosome"/>
</dbReference>
<evidence type="ECO:0000313" key="3">
    <source>
        <dbReference type="Proteomes" id="UP000315647"/>
    </source>
</evidence>